<dbReference type="GO" id="GO:0000049">
    <property type="term" value="F:tRNA binding"/>
    <property type="evidence" value="ECO:0007669"/>
    <property type="project" value="UniProtKB-UniRule"/>
</dbReference>
<dbReference type="GO" id="GO:0005737">
    <property type="term" value="C:cytoplasm"/>
    <property type="evidence" value="ECO:0007669"/>
    <property type="project" value="UniProtKB-SubCell"/>
</dbReference>
<sequence>MPQYFLRLSLEHLSFRIPELLSIAQLFGFELKFVSEDLSRGVVVIEVEKEEHVERILDRGILVISANRLYAQGATYDELHAQLRDRLDLFEPDLDVTFKMVVDGVNNRALDRRARAVINSFAYTGLRGKIDLTNPEVEFVALEDYDLVTLHTHEARLVRDGNFRQVYFGRRVGVSRARPLFNVMDVKQRTFYGNTTMEAEMGLLVAGQALPAPGKIIYDPFVGTGSLLYSVAIWGAYVVGSDIDARQFRGKAKGKGITPGILRSAEQYGVRDKFLDNVNFDVTQGPWRRGGWMDAIVTDPPYGVRAGAKRIGRSETRKRNVLRDEAYVMPDGSLAHQKESYLPPFKPYELVDLTLDLIHLARYLLVKGGRLVFFLPTVTEDFDHVDVPIVDGMQELKWGDGSVQDFGKWGRRLITMVKTTDECPLPTFTNHVEELTADRLPGHHDFAKRVSERIGPQLTTVPRGLQVARRVRERRGAGCGECAGAVGVGRDRALVRPIVYIDMHAACCAFESGGVSWQPSRTPSTHFSATRDDPDPRWAWYKSGVGASQQPHPHPCPSRLPTSPPPPSP</sequence>
<proteinExistence type="inferred from homology"/>
<evidence type="ECO:0000256" key="8">
    <source>
        <dbReference type="ARBA" id="ARBA00022884"/>
    </source>
</evidence>
<keyword evidence="2" id="KW-0963">Cytoplasm</keyword>
<keyword evidence="6 10" id="KW-0949">S-adenosyl-L-methionine</keyword>
<evidence type="ECO:0000256" key="1">
    <source>
        <dbReference type="ARBA" id="ARBA00004496"/>
    </source>
</evidence>
<dbReference type="PANTHER" id="PTHR13370">
    <property type="entry name" value="RNA METHYLASE-RELATED"/>
    <property type="match status" value="1"/>
</dbReference>
<dbReference type="PROSITE" id="PS00092">
    <property type="entry name" value="N6_MTASE"/>
    <property type="match status" value="1"/>
</dbReference>
<feature type="domain" description="tRNA (guanine(10)-N(2))-methyltransferase TRMT11 N-terminal" evidence="13">
    <location>
        <begin position="3"/>
        <end position="175"/>
    </location>
</feature>
<keyword evidence="15" id="KW-1185">Reference proteome</keyword>
<accession>A0A7D8V5Z2</accession>
<feature type="region of interest" description="Disordered" evidence="11">
    <location>
        <begin position="515"/>
        <end position="569"/>
    </location>
</feature>
<dbReference type="EC" id="2.1.1.214" evidence="9"/>
<dbReference type="PROSITE" id="PS51627">
    <property type="entry name" value="SAM_MT_TRM11"/>
    <property type="match status" value="1"/>
</dbReference>
<dbReference type="InterPro" id="IPR059073">
    <property type="entry name" value="TRMT11_N"/>
</dbReference>
<comment type="subcellular location">
    <subcellularLocation>
        <location evidence="1">Cytoplasm</location>
    </subcellularLocation>
</comment>
<dbReference type="InterPro" id="IPR029063">
    <property type="entry name" value="SAM-dependent_MTases_sf"/>
</dbReference>
<keyword evidence="5 10" id="KW-0808">Transferase</keyword>
<dbReference type="Gene3D" id="3.40.50.150">
    <property type="entry name" value="Vaccinia Virus protein VP39"/>
    <property type="match status" value="1"/>
</dbReference>
<dbReference type="GO" id="GO:0008033">
    <property type="term" value="P:tRNA processing"/>
    <property type="evidence" value="ECO:0007669"/>
    <property type="project" value="UniProtKB-UniRule"/>
</dbReference>
<evidence type="ECO:0000256" key="2">
    <source>
        <dbReference type="ARBA" id="ARBA00022490"/>
    </source>
</evidence>
<organism evidence="14 15">
    <name type="scientific">Vanrija humicola</name>
    <name type="common">Yeast</name>
    <name type="synonym">Cryptococcus humicola</name>
    <dbReference type="NCBI Taxonomy" id="5417"/>
    <lineage>
        <taxon>Eukaryota</taxon>
        <taxon>Fungi</taxon>
        <taxon>Dikarya</taxon>
        <taxon>Basidiomycota</taxon>
        <taxon>Agaricomycotina</taxon>
        <taxon>Tremellomycetes</taxon>
        <taxon>Trichosporonales</taxon>
        <taxon>Trichosporonaceae</taxon>
        <taxon>Vanrija</taxon>
    </lineage>
</organism>
<evidence type="ECO:0000256" key="11">
    <source>
        <dbReference type="SAM" id="MobiDB-lite"/>
    </source>
</evidence>
<dbReference type="SUPFAM" id="SSF53335">
    <property type="entry name" value="S-adenosyl-L-methionine-dependent methyltransferases"/>
    <property type="match status" value="1"/>
</dbReference>
<evidence type="ECO:0000259" key="13">
    <source>
        <dbReference type="Pfam" id="PF25904"/>
    </source>
</evidence>
<evidence type="ECO:0000256" key="10">
    <source>
        <dbReference type="PROSITE-ProRule" id="PRU00959"/>
    </source>
</evidence>
<feature type="compositionally biased region" description="Pro residues" evidence="11">
    <location>
        <begin position="552"/>
        <end position="569"/>
    </location>
</feature>
<dbReference type="GO" id="GO:0160102">
    <property type="term" value="F:tRNA (guanine(10)-N2)-methyltransferase activity"/>
    <property type="evidence" value="ECO:0007669"/>
    <property type="project" value="UniProtKB-EC"/>
</dbReference>
<keyword evidence="7 10" id="KW-0819">tRNA processing</keyword>
<comment type="caution">
    <text evidence="14">The sequence shown here is derived from an EMBL/GenBank/DDBJ whole genome shotgun (WGS) entry which is preliminary data.</text>
</comment>
<dbReference type="PANTHER" id="PTHR13370:SF3">
    <property type="entry name" value="TRNA (GUANINE(10)-N2)-METHYLTRANSFERASE HOMOLOG"/>
    <property type="match status" value="1"/>
</dbReference>
<dbReference type="GO" id="GO:0043527">
    <property type="term" value="C:tRNA methyltransferase complex"/>
    <property type="evidence" value="ECO:0007669"/>
    <property type="project" value="UniProtKB-ARBA"/>
</dbReference>
<dbReference type="PRINTS" id="PR00507">
    <property type="entry name" value="N12N6MTFRASE"/>
</dbReference>
<keyword evidence="3 10" id="KW-0820">tRNA-binding</keyword>
<evidence type="ECO:0000256" key="9">
    <source>
        <dbReference type="ARBA" id="ARBA00066937"/>
    </source>
</evidence>
<evidence type="ECO:0000313" key="14">
    <source>
        <dbReference type="EMBL" id="TXT16049.1"/>
    </source>
</evidence>
<evidence type="ECO:0000313" key="15">
    <source>
        <dbReference type="Proteomes" id="UP000473826"/>
    </source>
</evidence>
<protein>
    <recommendedName>
        <fullName evidence="9">tRNA (guanine(10)-N(2))-methyltransferase</fullName>
        <ecNumber evidence="9">2.1.1.214</ecNumber>
    </recommendedName>
</protein>
<dbReference type="OrthoDB" id="296065at2759"/>
<dbReference type="Proteomes" id="UP000473826">
    <property type="component" value="Unassembled WGS sequence"/>
</dbReference>
<reference evidence="14 15" key="1">
    <citation type="journal article" date="2019" name="PLoS Genet.">
        <title>Convergent evolution of linked mating-type loci in basidiomycete fungi.</title>
        <authorList>
            <person name="Sun S."/>
            <person name="Coelho M.A."/>
            <person name="Heitman J."/>
            <person name="Nowrousian M."/>
        </authorList>
    </citation>
    <scope>NUCLEOTIDE SEQUENCE [LARGE SCALE GENOMIC DNA]</scope>
    <source>
        <strain evidence="14 15">CBS 4282</strain>
    </source>
</reference>
<dbReference type="GO" id="GO:0032259">
    <property type="term" value="P:methylation"/>
    <property type="evidence" value="ECO:0007669"/>
    <property type="project" value="UniProtKB-UniRule"/>
</dbReference>
<keyword evidence="4 10" id="KW-0489">Methyltransferase</keyword>
<gene>
    <name evidence="14" type="ORF">VHUM_00552</name>
</gene>
<dbReference type="InterPro" id="IPR002052">
    <property type="entry name" value="DNA_methylase_N6_adenine_CS"/>
</dbReference>
<feature type="domain" description="Ribosomal RNA large subunit methyltransferase K/L-like methyltransferase" evidence="12">
    <location>
        <begin position="189"/>
        <end position="310"/>
    </location>
</feature>
<evidence type="ECO:0000256" key="4">
    <source>
        <dbReference type="ARBA" id="ARBA00022603"/>
    </source>
</evidence>
<evidence type="ECO:0000256" key="5">
    <source>
        <dbReference type="ARBA" id="ARBA00022679"/>
    </source>
</evidence>
<dbReference type="EMBL" id="QKWK01000001">
    <property type="protein sequence ID" value="TXT16049.1"/>
    <property type="molecule type" value="Genomic_DNA"/>
</dbReference>
<dbReference type="InterPro" id="IPR000241">
    <property type="entry name" value="RlmKL-like_Mtase"/>
</dbReference>
<comment type="similarity">
    <text evidence="10">Belongs to the class I-like SAM-binding methyltransferase superfamily. TRM11 methyltransferase family.</text>
</comment>
<evidence type="ECO:0000256" key="7">
    <source>
        <dbReference type="ARBA" id="ARBA00022694"/>
    </source>
</evidence>
<dbReference type="Pfam" id="PF25904">
    <property type="entry name" value="Tmrp11_N"/>
    <property type="match status" value="1"/>
</dbReference>
<evidence type="ECO:0000256" key="3">
    <source>
        <dbReference type="ARBA" id="ARBA00022555"/>
    </source>
</evidence>
<dbReference type="Pfam" id="PF01170">
    <property type="entry name" value="UPF0020"/>
    <property type="match status" value="1"/>
</dbReference>
<evidence type="ECO:0000259" key="12">
    <source>
        <dbReference type="Pfam" id="PF01170"/>
    </source>
</evidence>
<dbReference type="InterPro" id="IPR016691">
    <property type="entry name" value="TRMT11"/>
</dbReference>
<evidence type="ECO:0000256" key="6">
    <source>
        <dbReference type="ARBA" id="ARBA00022691"/>
    </source>
</evidence>
<name>A0A7D8V5Z2_VANHU</name>
<feature type="compositionally biased region" description="Polar residues" evidence="11">
    <location>
        <begin position="515"/>
        <end position="528"/>
    </location>
</feature>
<keyword evidence="8 10" id="KW-0694">RNA-binding</keyword>
<dbReference type="AlphaFoldDB" id="A0A7D8V5Z2"/>